<accession>A0A5M3MAX2</accession>
<organism evidence="2 3">
    <name type="scientific">Coniophora puteana (strain RWD-64-598)</name>
    <name type="common">Brown rot fungus</name>
    <dbReference type="NCBI Taxonomy" id="741705"/>
    <lineage>
        <taxon>Eukaryota</taxon>
        <taxon>Fungi</taxon>
        <taxon>Dikarya</taxon>
        <taxon>Basidiomycota</taxon>
        <taxon>Agaricomycotina</taxon>
        <taxon>Agaricomycetes</taxon>
        <taxon>Agaricomycetidae</taxon>
        <taxon>Boletales</taxon>
        <taxon>Coniophorineae</taxon>
        <taxon>Coniophoraceae</taxon>
        <taxon>Coniophora</taxon>
    </lineage>
</organism>
<name>A0A5M3MAX2_CONPW</name>
<evidence type="ECO:0000313" key="3">
    <source>
        <dbReference type="Proteomes" id="UP000053558"/>
    </source>
</evidence>
<proteinExistence type="predicted"/>
<evidence type="ECO:0000256" key="1">
    <source>
        <dbReference type="SAM" id="MobiDB-lite"/>
    </source>
</evidence>
<protein>
    <submittedName>
        <fullName evidence="2">Uncharacterized protein</fullName>
    </submittedName>
</protein>
<dbReference type="EMBL" id="JH711587">
    <property type="protein sequence ID" value="EIW76024.1"/>
    <property type="molecule type" value="Genomic_DNA"/>
</dbReference>
<dbReference type="RefSeq" id="XP_007774011.1">
    <property type="nucleotide sequence ID" value="XM_007775821.1"/>
</dbReference>
<dbReference type="KEGG" id="cput:CONPUDRAFT_158800"/>
<dbReference type="AlphaFoldDB" id="A0A5M3MAX2"/>
<evidence type="ECO:0000313" key="2">
    <source>
        <dbReference type="EMBL" id="EIW76024.1"/>
    </source>
</evidence>
<gene>
    <name evidence="2" type="ORF">CONPUDRAFT_158800</name>
</gene>
<sequence length="130" mass="14657">MSWWLPHCSKGDANLLRKIFVDLGFEETTQNAAGASSSRVGRSDPNLVAGPSGLLGKVSDNDEDEDELGNDQHHDEQVQDNTPRPSEQEEEEEEEEVELQQRRTFPVIDINELSQLLKNHKAQNSCSYIH</sequence>
<keyword evidence="3" id="KW-1185">Reference proteome</keyword>
<reference evidence="3" key="1">
    <citation type="journal article" date="2012" name="Science">
        <title>The Paleozoic origin of enzymatic lignin decomposition reconstructed from 31 fungal genomes.</title>
        <authorList>
            <person name="Floudas D."/>
            <person name="Binder M."/>
            <person name="Riley R."/>
            <person name="Barry K."/>
            <person name="Blanchette R.A."/>
            <person name="Henrissat B."/>
            <person name="Martinez A.T."/>
            <person name="Otillar R."/>
            <person name="Spatafora J.W."/>
            <person name="Yadav J.S."/>
            <person name="Aerts A."/>
            <person name="Benoit I."/>
            <person name="Boyd A."/>
            <person name="Carlson A."/>
            <person name="Copeland A."/>
            <person name="Coutinho P.M."/>
            <person name="de Vries R.P."/>
            <person name="Ferreira P."/>
            <person name="Findley K."/>
            <person name="Foster B."/>
            <person name="Gaskell J."/>
            <person name="Glotzer D."/>
            <person name="Gorecki P."/>
            <person name="Heitman J."/>
            <person name="Hesse C."/>
            <person name="Hori C."/>
            <person name="Igarashi K."/>
            <person name="Jurgens J.A."/>
            <person name="Kallen N."/>
            <person name="Kersten P."/>
            <person name="Kohler A."/>
            <person name="Kuees U."/>
            <person name="Kumar T.K.A."/>
            <person name="Kuo A."/>
            <person name="LaButti K."/>
            <person name="Larrondo L.F."/>
            <person name="Lindquist E."/>
            <person name="Ling A."/>
            <person name="Lombard V."/>
            <person name="Lucas S."/>
            <person name="Lundell T."/>
            <person name="Martin R."/>
            <person name="McLaughlin D.J."/>
            <person name="Morgenstern I."/>
            <person name="Morin E."/>
            <person name="Murat C."/>
            <person name="Nagy L.G."/>
            <person name="Nolan M."/>
            <person name="Ohm R.A."/>
            <person name="Patyshakuliyeva A."/>
            <person name="Rokas A."/>
            <person name="Ruiz-Duenas F.J."/>
            <person name="Sabat G."/>
            <person name="Salamov A."/>
            <person name="Samejima M."/>
            <person name="Schmutz J."/>
            <person name="Slot J.C."/>
            <person name="St John F."/>
            <person name="Stenlid J."/>
            <person name="Sun H."/>
            <person name="Sun S."/>
            <person name="Syed K."/>
            <person name="Tsang A."/>
            <person name="Wiebenga A."/>
            <person name="Young D."/>
            <person name="Pisabarro A."/>
            <person name="Eastwood D.C."/>
            <person name="Martin F."/>
            <person name="Cullen D."/>
            <person name="Grigoriev I.V."/>
            <person name="Hibbett D.S."/>
        </authorList>
    </citation>
    <scope>NUCLEOTIDE SEQUENCE [LARGE SCALE GENOMIC DNA]</scope>
    <source>
        <strain evidence="3">RWD-64-598 SS2</strain>
    </source>
</reference>
<feature type="compositionally biased region" description="Acidic residues" evidence="1">
    <location>
        <begin position="88"/>
        <end position="98"/>
    </location>
</feature>
<dbReference type="Proteomes" id="UP000053558">
    <property type="component" value="Unassembled WGS sequence"/>
</dbReference>
<comment type="caution">
    <text evidence="2">The sequence shown here is derived from an EMBL/GenBank/DDBJ whole genome shotgun (WGS) entry which is preliminary data.</text>
</comment>
<feature type="region of interest" description="Disordered" evidence="1">
    <location>
        <begin position="30"/>
        <end position="103"/>
    </location>
</feature>
<dbReference type="GeneID" id="19203973"/>